<dbReference type="AlphaFoldDB" id="A0A0F9JGD2"/>
<keyword evidence="1" id="KW-0175">Coiled coil</keyword>
<reference evidence="2" key="1">
    <citation type="journal article" date="2015" name="Nature">
        <title>Complex archaea that bridge the gap between prokaryotes and eukaryotes.</title>
        <authorList>
            <person name="Spang A."/>
            <person name="Saw J.H."/>
            <person name="Jorgensen S.L."/>
            <person name="Zaremba-Niedzwiedzka K."/>
            <person name="Martijn J."/>
            <person name="Lind A.E."/>
            <person name="van Eijk R."/>
            <person name="Schleper C."/>
            <person name="Guy L."/>
            <person name="Ettema T.J."/>
        </authorList>
    </citation>
    <scope>NUCLEOTIDE SEQUENCE</scope>
</reference>
<sequence>MSLHIRIVSTLFASLLRKGHKMFGGYLRFNKGVIAANIAITHGASNDFRKLIDCLSVEELKILKQDEDLIQQVENVLELDAEGLREHMVKTWGLLVEECQDNDWWFDIEEVRKRCPKWSRAVIEGHYVEGGNFVTWARQWLMQEIRVNINIKYIKELRDAVKEKKEKERRELEKEHSAAVKYGVCDNMGYI</sequence>
<comment type="caution">
    <text evidence="2">The sequence shown here is derived from an EMBL/GenBank/DDBJ whole genome shotgun (WGS) entry which is preliminary data.</text>
</comment>
<name>A0A0F9JGD2_9ZZZZ</name>
<evidence type="ECO:0000256" key="1">
    <source>
        <dbReference type="SAM" id="Coils"/>
    </source>
</evidence>
<organism evidence="2">
    <name type="scientific">marine sediment metagenome</name>
    <dbReference type="NCBI Taxonomy" id="412755"/>
    <lineage>
        <taxon>unclassified sequences</taxon>
        <taxon>metagenomes</taxon>
        <taxon>ecological metagenomes</taxon>
    </lineage>
</organism>
<gene>
    <name evidence="2" type="ORF">LCGC14_1828240</name>
</gene>
<dbReference type="EMBL" id="LAZR01018011">
    <property type="protein sequence ID" value="KKL98057.1"/>
    <property type="molecule type" value="Genomic_DNA"/>
</dbReference>
<evidence type="ECO:0000313" key="2">
    <source>
        <dbReference type="EMBL" id="KKL98057.1"/>
    </source>
</evidence>
<protein>
    <submittedName>
        <fullName evidence="2">Uncharacterized protein</fullName>
    </submittedName>
</protein>
<feature type="coiled-coil region" evidence="1">
    <location>
        <begin position="150"/>
        <end position="182"/>
    </location>
</feature>
<accession>A0A0F9JGD2</accession>
<proteinExistence type="predicted"/>